<dbReference type="AlphaFoldDB" id="A0A1R3JZY9"/>
<name>A0A1R3JZY9_COCAP</name>
<dbReference type="Gramene" id="OMP00394">
    <property type="protein sequence ID" value="OMP00394"/>
    <property type="gene ID" value="CCACVL1_03355"/>
</dbReference>
<sequence length="38" mass="4002">MGPATAANPMARLELSIPVKGDEGGKREATHLPGEERD</sequence>
<dbReference type="EMBL" id="AWWV01006657">
    <property type="protein sequence ID" value="OMP00394.1"/>
    <property type="molecule type" value="Genomic_DNA"/>
</dbReference>
<dbReference type="Proteomes" id="UP000188268">
    <property type="component" value="Unassembled WGS sequence"/>
</dbReference>
<organism evidence="2 3">
    <name type="scientific">Corchorus capsularis</name>
    <name type="common">Jute</name>
    <dbReference type="NCBI Taxonomy" id="210143"/>
    <lineage>
        <taxon>Eukaryota</taxon>
        <taxon>Viridiplantae</taxon>
        <taxon>Streptophyta</taxon>
        <taxon>Embryophyta</taxon>
        <taxon>Tracheophyta</taxon>
        <taxon>Spermatophyta</taxon>
        <taxon>Magnoliopsida</taxon>
        <taxon>eudicotyledons</taxon>
        <taxon>Gunneridae</taxon>
        <taxon>Pentapetalae</taxon>
        <taxon>rosids</taxon>
        <taxon>malvids</taxon>
        <taxon>Malvales</taxon>
        <taxon>Malvaceae</taxon>
        <taxon>Grewioideae</taxon>
        <taxon>Apeibeae</taxon>
        <taxon>Corchorus</taxon>
    </lineage>
</organism>
<proteinExistence type="predicted"/>
<evidence type="ECO:0000256" key="1">
    <source>
        <dbReference type="SAM" id="MobiDB-lite"/>
    </source>
</evidence>
<evidence type="ECO:0000313" key="2">
    <source>
        <dbReference type="EMBL" id="OMP00394.1"/>
    </source>
</evidence>
<keyword evidence="3" id="KW-1185">Reference proteome</keyword>
<comment type="caution">
    <text evidence="2">The sequence shown here is derived from an EMBL/GenBank/DDBJ whole genome shotgun (WGS) entry which is preliminary data.</text>
</comment>
<accession>A0A1R3JZY9</accession>
<reference evidence="2 3" key="1">
    <citation type="submission" date="2013-09" db="EMBL/GenBank/DDBJ databases">
        <title>Corchorus capsularis genome sequencing.</title>
        <authorList>
            <person name="Alam M."/>
            <person name="Haque M.S."/>
            <person name="Islam M.S."/>
            <person name="Emdad E.M."/>
            <person name="Islam M.M."/>
            <person name="Ahmed B."/>
            <person name="Halim A."/>
            <person name="Hossen Q.M.M."/>
            <person name="Hossain M.Z."/>
            <person name="Ahmed R."/>
            <person name="Khan M.M."/>
            <person name="Islam R."/>
            <person name="Rashid M.M."/>
            <person name="Khan S.A."/>
            <person name="Rahman M.S."/>
            <person name="Alam M."/>
        </authorList>
    </citation>
    <scope>NUCLEOTIDE SEQUENCE [LARGE SCALE GENOMIC DNA]</scope>
    <source>
        <strain evidence="3">cv. CVL-1</strain>
        <tissue evidence="2">Whole seedling</tissue>
    </source>
</reference>
<feature type="compositionally biased region" description="Basic and acidic residues" evidence="1">
    <location>
        <begin position="20"/>
        <end position="38"/>
    </location>
</feature>
<feature type="region of interest" description="Disordered" evidence="1">
    <location>
        <begin position="1"/>
        <end position="38"/>
    </location>
</feature>
<protein>
    <submittedName>
        <fullName evidence="2">Uncharacterized protein</fullName>
    </submittedName>
</protein>
<gene>
    <name evidence="2" type="ORF">CCACVL1_03355</name>
</gene>
<evidence type="ECO:0000313" key="3">
    <source>
        <dbReference type="Proteomes" id="UP000188268"/>
    </source>
</evidence>